<dbReference type="InterPro" id="IPR010463">
    <property type="entry name" value="DUF1057"/>
</dbReference>
<dbReference type="OMA" id="QMENIDR"/>
<dbReference type="InParanoid" id="G0MTF3"/>
<dbReference type="EMBL" id="GL379811">
    <property type="protein sequence ID" value="EGT43742.1"/>
    <property type="molecule type" value="Genomic_DNA"/>
</dbReference>
<gene>
    <name evidence="1" type="ORF">CAEBREN_00448</name>
</gene>
<reference evidence="2" key="1">
    <citation type="submission" date="2011-07" db="EMBL/GenBank/DDBJ databases">
        <authorList>
            <consortium name="Caenorhabditis brenneri Sequencing and Analysis Consortium"/>
            <person name="Wilson R.K."/>
        </authorList>
    </citation>
    <scope>NUCLEOTIDE SEQUENCE [LARGE SCALE GENOMIC DNA]</scope>
    <source>
        <strain evidence="2">PB2801</strain>
    </source>
</reference>
<evidence type="ECO:0000313" key="1">
    <source>
        <dbReference type="EMBL" id="EGT43742.1"/>
    </source>
</evidence>
<dbReference type="OrthoDB" id="6431331at2759"/>
<dbReference type="AlphaFoldDB" id="G0MTF3"/>
<organism evidence="2">
    <name type="scientific">Caenorhabditis brenneri</name>
    <name type="common">Nematode worm</name>
    <dbReference type="NCBI Taxonomy" id="135651"/>
    <lineage>
        <taxon>Eukaryota</taxon>
        <taxon>Metazoa</taxon>
        <taxon>Ecdysozoa</taxon>
        <taxon>Nematoda</taxon>
        <taxon>Chromadorea</taxon>
        <taxon>Rhabditida</taxon>
        <taxon>Rhabditina</taxon>
        <taxon>Rhabditomorpha</taxon>
        <taxon>Rhabditoidea</taxon>
        <taxon>Rhabditidae</taxon>
        <taxon>Peloderinae</taxon>
        <taxon>Caenorhabditis</taxon>
    </lineage>
</organism>
<keyword evidence="2" id="KW-1185">Reference proteome</keyword>
<protein>
    <submittedName>
        <fullName evidence="1">Uncharacterized protein</fullName>
    </submittedName>
</protein>
<sequence length="166" mass="19165">MINPTGLRIHKGSRPKGKLESLNYMHKQLPKKVGDKIMYNLLKTVGFKIQDGEEAVAVIRTIQKCDLEKQLEYILKLNEMPTKTMITFGGRDHLIEKEIIFEALQKYQGLKHFDFKADITDSEKQEILNIFKNHKGTSVFVARDNHFQNKKRADLLADGVKSMLIH</sequence>
<name>G0MTF3_CAEBE</name>
<dbReference type="Proteomes" id="UP000008068">
    <property type="component" value="Unassembled WGS sequence"/>
</dbReference>
<dbReference type="Pfam" id="PF06342">
    <property type="entry name" value="DUF1057"/>
    <property type="match status" value="1"/>
</dbReference>
<evidence type="ECO:0000313" key="2">
    <source>
        <dbReference type="Proteomes" id="UP000008068"/>
    </source>
</evidence>
<dbReference type="eggNOG" id="ENOG502SD3R">
    <property type="taxonomic scope" value="Eukaryota"/>
</dbReference>
<dbReference type="STRING" id="135651.G0MTF3"/>
<proteinExistence type="predicted"/>
<accession>G0MTF3</accession>
<dbReference type="PANTHER" id="PTHR47533:SF1">
    <property type="entry name" value="AB HYDROLASE-1 DOMAIN-CONTAINING PROTEIN"/>
    <property type="match status" value="1"/>
</dbReference>
<dbReference type="PANTHER" id="PTHR47533">
    <property type="entry name" value="PROTEIN CBG21859"/>
    <property type="match status" value="1"/>
</dbReference>
<dbReference type="HOGENOM" id="CLU_1604187_0_0_1"/>